<dbReference type="PANTHER" id="PTHR30329:SF21">
    <property type="entry name" value="LIPOPROTEIN YIAD-RELATED"/>
    <property type="match status" value="1"/>
</dbReference>
<evidence type="ECO:0000259" key="10">
    <source>
        <dbReference type="PROSITE" id="PS51123"/>
    </source>
</evidence>
<dbReference type="GO" id="GO:0006811">
    <property type="term" value="P:monoatomic ion transport"/>
    <property type="evidence" value="ECO:0007669"/>
    <property type="project" value="UniProtKB-KW"/>
</dbReference>
<reference evidence="11" key="1">
    <citation type="submission" date="2020-01" db="EMBL/GenBank/DDBJ databases">
        <authorList>
            <person name="Meier V. D."/>
            <person name="Meier V D."/>
        </authorList>
    </citation>
    <scope>NUCLEOTIDE SEQUENCE</scope>
    <source>
        <strain evidence="11">HLG_WM_MAG_06</strain>
    </source>
</reference>
<dbReference type="GO" id="GO:0046930">
    <property type="term" value="C:pore complex"/>
    <property type="evidence" value="ECO:0007669"/>
    <property type="project" value="UniProtKB-KW"/>
</dbReference>
<keyword evidence="4" id="KW-0812">Transmembrane</keyword>
<dbReference type="Gene3D" id="2.40.160.20">
    <property type="match status" value="1"/>
</dbReference>
<evidence type="ECO:0000256" key="4">
    <source>
        <dbReference type="ARBA" id="ARBA00022692"/>
    </source>
</evidence>
<dbReference type="PRINTS" id="PR01021">
    <property type="entry name" value="OMPADOMAIN"/>
</dbReference>
<dbReference type="SUPFAM" id="SSF103088">
    <property type="entry name" value="OmpA-like"/>
    <property type="match status" value="1"/>
</dbReference>
<keyword evidence="7 9" id="KW-0472">Membrane</keyword>
<evidence type="ECO:0000256" key="8">
    <source>
        <dbReference type="ARBA" id="ARBA00023237"/>
    </source>
</evidence>
<evidence type="ECO:0000256" key="5">
    <source>
        <dbReference type="ARBA" id="ARBA00023065"/>
    </source>
</evidence>
<dbReference type="InterPro" id="IPR006664">
    <property type="entry name" value="OMP_bac"/>
</dbReference>
<accession>A0A6S6SQS1</accession>
<organism evidence="11">
    <name type="scientific">uncultured Sulfurovum sp</name>
    <dbReference type="NCBI Taxonomy" id="269237"/>
    <lineage>
        <taxon>Bacteria</taxon>
        <taxon>Pseudomonadati</taxon>
        <taxon>Campylobacterota</taxon>
        <taxon>Epsilonproteobacteria</taxon>
        <taxon>Campylobacterales</taxon>
        <taxon>Sulfurovaceae</taxon>
        <taxon>Sulfurovum</taxon>
        <taxon>environmental samples</taxon>
    </lineage>
</organism>
<protein>
    <submittedName>
        <fullName evidence="11">Outer membrane protein</fullName>
    </submittedName>
</protein>
<keyword evidence="2" id="KW-0813">Transport</keyword>
<evidence type="ECO:0000256" key="3">
    <source>
        <dbReference type="ARBA" id="ARBA00022452"/>
    </source>
</evidence>
<keyword evidence="5" id="KW-0406">Ion transport</keyword>
<evidence type="ECO:0000313" key="11">
    <source>
        <dbReference type="EMBL" id="CAA6812799.1"/>
    </source>
</evidence>
<evidence type="ECO:0000256" key="7">
    <source>
        <dbReference type="ARBA" id="ARBA00023136"/>
    </source>
</evidence>
<dbReference type="CDD" id="cd07185">
    <property type="entry name" value="OmpA_C-like"/>
    <property type="match status" value="1"/>
</dbReference>
<dbReference type="Pfam" id="PF00691">
    <property type="entry name" value="OmpA"/>
    <property type="match status" value="1"/>
</dbReference>
<keyword evidence="8" id="KW-0998">Cell outer membrane</keyword>
<dbReference type="InterPro" id="IPR050330">
    <property type="entry name" value="Bact_OuterMem_StrucFunc"/>
</dbReference>
<feature type="domain" description="OmpA-like" evidence="10">
    <location>
        <begin position="233"/>
        <end position="350"/>
    </location>
</feature>
<evidence type="ECO:0000256" key="9">
    <source>
        <dbReference type="PROSITE-ProRule" id="PRU00473"/>
    </source>
</evidence>
<proteinExistence type="predicted"/>
<evidence type="ECO:0000256" key="2">
    <source>
        <dbReference type="ARBA" id="ARBA00022448"/>
    </source>
</evidence>
<evidence type="ECO:0000256" key="6">
    <source>
        <dbReference type="ARBA" id="ARBA00023114"/>
    </source>
</evidence>
<dbReference type="GO" id="GO:0015288">
    <property type="term" value="F:porin activity"/>
    <property type="evidence" value="ECO:0007669"/>
    <property type="project" value="UniProtKB-KW"/>
</dbReference>
<dbReference type="AlphaFoldDB" id="A0A6S6SQS1"/>
<name>A0A6S6SQS1_9BACT</name>
<dbReference type="InterPro" id="IPR011250">
    <property type="entry name" value="OMP/PagP_B-barrel"/>
</dbReference>
<keyword evidence="3" id="KW-1134">Transmembrane beta strand</keyword>
<comment type="subcellular location">
    <subcellularLocation>
        <location evidence="1">Cell outer membrane</location>
        <topology evidence="1">Multi-pass membrane protein</topology>
    </subcellularLocation>
</comment>
<gene>
    <name evidence="11" type="ORF">HELGO_WM5612</name>
</gene>
<dbReference type="EMBL" id="CACVAP010000068">
    <property type="protein sequence ID" value="CAA6812799.1"/>
    <property type="molecule type" value="Genomic_DNA"/>
</dbReference>
<sequence>MTLTVLNASNIEQEIGINIGLNSTKNEDGNKFKNPTVGLTYQNNKYVISPRVDIDYTKVNNDQASALVKASVNGVYEYENHTVATPYALAGVGYEYVSGATEGAFESHPFIQGGAGVKVDLEQGFKARVEGKVLQIIGGDDENNEFMLTAGVSMPIGREELVKHQAPRVIRAAPVMARPTPVIVREPINRVSVFHSNNNECPIKISASDFDRDGVQDSMDQCPATPCSFTVDTYGCPIKTTLKINFASGSSEIRSVSRFQVSRFAQFLLQNRGSMVKIKGHTDSQGSAAKNLTLSNQRANSVVQALVAQGVSASRLEASGEGETMPMATNKTAAGRALNRRIEAELFYAKGR</sequence>
<dbReference type="InterPro" id="IPR036737">
    <property type="entry name" value="OmpA-like_sf"/>
</dbReference>
<keyword evidence="6" id="KW-0626">Porin</keyword>
<dbReference type="PROSITE" id="PS51123">
    <property type="entry name" value="OMPA_2"/>
    <property type="match status" value="1"/>
</dbReference>
<dbReference type="InterPro" id="IPR006665">
    <property type="entry name" value="OmpA-like"/>
</dbReference>
<dbReference type="GO" id="GO:0009279">
    <property type="term" value="C:cell outer membrane"/>
    <property type="evidence" value="ECO:0007669"/>
    <property type="project" value="UniProtKB-SubCell"/>
</dbReference>
<dbReference type="PANTHER" id="PTHR30329">
    <property type="entry name" value="STATOR ELEMENT OF FLAGELLAR MOTOR COMPLEX"/>
    <property type="match status" value="1"/>
</dbReference>
<dbReference type="SUPFAM" id="SSF56925">
    <property type="entry name" value="OMPA-like"/>
    <property type="match status" value="1"/>
</dbReference>
<dbReference type="Gene3D" id="3.30.1330.60">
    <property type="entry name" value="OmpA-like domain"/>
    <property type="match status" value="1"/>
</dbReference>
<evidence type="ECO:0000256" key="1">
    <source>
        <dbReference type="ARBA" id="ARBA00004571"/>
    </source>
</evidence>